<keyword evidence="2" id="KW-1133">Transmembrane helix</keyword>
<feature type="compositionally biased region" description="Basic residues" evidence="1">
    <location>
        <begin position="435"/>
        <end position="450"/>
    </location>
</feature>
<proteinExistence type="predicted"/>
<dbReference type="GO" id="GO:0046873">
    <property type="term" value="F:metal ion transmembrane transporter activity"/>
    <property type="evidence" value="ECO:0007669"/>
    <property type="project" value="InterPro"/>
</dbReference>
<name>A0A0A1TQA1_9HYPO</name>
<feature type="transmembrane region" description="Helical" evidence="2">
    <location>
        <begin position="693"/>
        <end position="714"/>
    </location>
</feature>
<sequence length="881" mass="100689">MHLTLPHDGDSSYPAGYKVPRNSIASVAAEEAVQQATVAESKAGSGRNYVDHGEIEDPSDLSHWLETLSEIYMNNLDNRARWDPRWLNVTRRARYEDLHAASVTILDYMDDNTAPHEYSIQKKKHFAELLQARPKTCQMRVVVVTDLSRFVMGALGQQLNIDPEFWFEHLVQSGYSASDIQLKVSNAVWMNWSEQETRFRHRALPGIGQRTEWNSPRRTSGRSWAHMRWGRLGLMHYLGKKGFHEDEIERRIGDGRWICERDVALDKNGLLLTEKRRARQKQSQKRERERRMKKMKGKPQLPEVGEEDERPSRVKAANIYRAYSTFEGIPKNVFSWSNRDLRVLSPEGAGYWSGADQDGNKTVVLVLDPTRYMRDETTKQLTPSLTFMPRPLEIESYSDEELWRMADAEETYLDPPPPPVTKAELKQQKAEAKRQQWKSKGRKWKRRLSSKKQNDAESAGKDGDEESEATVSEYSSDGELDDDYQNMLREEYSNPKPYKRDRDFARKYSLGTQELVCRYLRRLTAAQVTTQKEFASSVLCHIVLDDMWQLLAEIRLELDHVDNDLSAGLYEQLVESIGNSTRQNITWIRCTLQELLEWATHIKGASSILGAGPDLEAEMEQVVANIQGLQARSEQTLSLFASCMALAQSTMVIDQTSGINKLTELAFFFIPISFITSVFSMQVTELVSSPPKIWIWGVTLAAVALATYFVRSLLRSPSVRSRMMHSRATIINRFSKQGPGSASQRFNTLGNRAILKYAVYMSSLLFLTAIALTIFITWAVIVILAGPAAFGVALYFIITRWPEVAVLVPCFVSLPLSVLFVWSLQFWGSESFDWLGDQLIYYAQRIEEWYPARWQADAVDDADLAKEGVNTYARQALLLFT</sequence>
<feature type="transmembrane region" description="Helical" evidence="2">
    <location>
        <begin position="665"/>
        <end position="681"/>
    </location>
</feature>
<feature type="transmembrane region" description="Helical" evidence="2">
    <location>
        <begin position="804"/>
        <end position="824"/>
    </location>
</feature>
<evidence type="ECO:0008006" key="5">
    <source>
        <dbReference type="Google" id="ProtNLM"/>
    </source>
</evidence>
<accession>A0A0A1TQA1</accession>
<protein>
    <recommendedName>
        <fullName evidence="5">Mg2+ transporter protein, CorA-like/Zinc transport protein ZntB</fullName>
    </recommendedName>
</protein>
<evidence type="ECO:0000256" key="1">
    <source>
        <dbReference type="SAM" id="MobiDB-lite"/>
    </source>
</evidence>
<evidence type="ECO:0000313" key="4">
    <source>
        <dbReference type="Proteomes" id="UP000039046"/>
    </source>
</evidence>
<feature type="compositionally biased region" description="Basic and acidic residues" evidence="1">
    <location>
        <begin position="423"/>
        <end position="434"/>
    </location>
</feature>
<feature type="compositionally biased region" description="Basic and acidic residues" evidence="1">
    <location>
        <begin position="452"/>
        <end position="462"/>
    </location>
</feature>
<feature type="transmembrane region" description="Helical" evidence="2">
    <location>
        <begin position="636"/>
        <end position="653"/>
    </location>
</feature>
<keyword evidence="2" id="KW-0812">Transmembrane</keyword>
<dbReference type="GO" id="GO:0016020">
    <property type="term" value="C:membrane"/>
    <property type="evidence" value="ECO:0007669"/>
    <property type="project" value="InterPro"/>
</dbReference>
<dbReference type="STRING" id="1531966.A0A0A1TQA1"/>
<organism evidence="3 4">
    <name type="scientific">[Torrubiella] hemipterigena</name>
    <dbReference type="NCBI Taxonomy" id="1531966"/>
    <lineage>
        <taxon>Eukaryota</taxon>
        <taxon>Fungi</taxon>
        <taxon>Dikarya</taxon>
        <taxon>Ascomycota</taxon>
        <taxon>Pezizomycotina</taxon>
        <taxon>Sordariomycetes</taxon>
        <taxon>Hypocreomycetidae</taxon>
        <taxon>Hypocreales</taxon>
        <taxon>Clavicipitaceae</taxon>
        <taxon>Clavicipitaceae incertae sedis</taxon>
        <taxon>'Torrubiella' clade</taxon>
    </lineage>
</organism>
<feature type="region of interest" description="Disordered" evidence="1">
    <location>
        <begin position="274"/>
        <end position="310"/>
    </location>
</feature>
<gene>
    <name evidence="3" type="ORF">VHEMI09414</name>
</gene>
<feature type="transmembrane region" description="Helical" evidence="2">
    <location>
        <begin position="765"/>
        <end position="798"/>
    </location>
</feature>
<feature type="region of interest" description="Disordered" evidence="1">
    <location>
        <begin position="410"/>
        <end position="481"/>
    </location>
</feature>
<dbReference type="EMBL" id="CDHN01000006">
    <property type="protein sequence ID" value="CEJ93848.1"/>
    <property type="molecule type" value="Genomic_DNA"/>
</dbReference>
<evidence type="ECO:0000313" key="3">
    <source>
        <dbReference type="EMBL" id="CEJ93848.1"/>
    </source>
</evidence>
<keyword evidence="4" id="KW-1185">Reference proteome</keyword>
<dbReference type="Proteomes" id="UP000039046">
    <property type="component" value="Unassembled WGS sequence"/>
</dbReference>
<dbReference type="OrthoDB" id="3231000at2759"/>
<dbReference type="Gene3D" id="1.20.58.340">
    <property type="entry name" value="Magnesium transport protein CorA, transmembrane region"/>
    <property type="match status" value="1"/>
</dbReference>
<evidence type="ECO:0000256" key="2">
    <source>
        <dbReference type="SAM" id="Phobius"/>
    </source>
</evidence>
<dbReference type="Pfam" id="PF01544">
    <property type="entry name" value="CorA"/>
    <property type="match status" value="1"/>
</dbReference>
<dbReference type="InterPro" id="IPR002523">
    <property type="entry name" value="MgTranspt_CorA/ZnTranspt_ZntB"/>
</dbReference>
<dbReference type="AlphaFoldDB" id="A0A0A1TQA1"/>
<reference evidence="3 4" key="1">
    <citation type="journal article" date="2015" name="Genome Announc.">
        <title>Draft Genome Sequence and Gene Annotation of the Entomopathogenic Fungus Verticillium hemipterigenum.</title>
        <authorList>
            <person name="Horn F."/>
            <person name="Habel A."/>
            <person name="Scharf D.H."/>
            <person name="Dworschak J."/>
            <person name="Brakhage A.A."/>
            <person name="Guthke R."/>
            <person name="Hertweck C."/>
            <person name="Linde J."/>
        </authorList>
    </citation>
    <scope>NUCLEOTIDE SEQUENCE [LARGE SCALE GENOMIC DNA]</scope>
</reference>
<keyword evidence="2" id="KW-0472">Membrane</keyword>
<dbReference type="HOGENOM" id="CLU_013571_0_0_1"/>